<dbReference type="GO" id="GO:0009411">
    <property type="term" value="P:response to UV"/>
    <property type="evidence" value="ECO:0007669"/>
    <property type="project" value="UniProtKB-ARBA"/>
</dbReference>
<dbReference type="Pfam" id="PF00817">
    <property type="entry name" value="IMS"/>
    <property type="match status" value="1"/>
</dbReference>
<reference evidence="17" key="3">
    <citation type="submission" date="2019-09" db="EMBL/GenBank/DDBJ databases">
        <authorList>
            <person name="Gao Z."/>
        </authorList>
    </citation>
    <scope>NUCLEOTIDE SEQUENCE</scope>
    <source>
        <tissue evidence="17">Leaves</tissue>
    </source>
</reference>
<evidence type="ECO:0000256" key="3">
    <source>
        <dbReference type="ARBA" id="ARBA00004123"/>
    </source>
</evidence>
<dbReference type="InterPro" id="IPR043128">
    <property type="entry name" value="Rev_trsase/Diguanyl_cyclase"/>
</dbReference>
<evidence type="ECO:0000256" key="12">
    <source>
        <dbReference type="ARBA" id="ARBA00023204"/>
    </source>
</evidence>
<name>A0A6A1VAK4_9ROSI</name>
<dbReference type="FunFam" id="1.10.150.20:FF:000014">
    <property type="entry name" value="Polymerase (DNA directed), eta"/>
    <property type="match status" value="1"/>
</dbReference>
<dbReference type="FunFam" id="3.40.50.2000:FF:000056">
    <property type="entry name" value="Glycosyltransferase"/>
    <property type="match status" value="1"/>
</dbReference>
<dbReference type="FunFam" id="3.40.1170.60:FF:000003">
    <property type="entry name" value="DNA polymerase eta"/>
    <property type="match status" value="1"/>
</dbReference>
<evidence type="ECO:0000256" key="5">
    <source>
        <dbReference type="ARBA" id="ARBA00010945"/>
    </source>
</evidence>
<dbReference type="Pfam" id="PF00201">
    <property type="entry name" value="UDPGT"/>
    <property type="match status" value="1"/>
</dbReference>
<dbReference type="PANTHER" id="PTHR45873">
    <property type="entry name" value="DNA POLYMERASE ETA"/>
    <property type="match status" value="1"/>
</dbReference>
<evidence type="ECO:0000256" key="6">
    <source>
        <dbReference type="ARBA" id="ARBA00012417"/>
    </source>
</evidence>
<dbReference type="AlphaFoldDB" id="A0A6A1VAK4"/>
<dbReference type="GO" id="GO:0003684">
    <property type="term" value="F:damaged DNA binding"/>
    <property type="evidence" value="ECO:0007669"/>
    <property type="project" value="InterPro"/>
</dbReference>
<comment type="similarity">
    <text evidence="4">Belongs to the UDP-glycosyltransferase family.</text>
</comment>
<dbReference type="CDD" id="cd03784">
    <property type="entry name" value="GT1_Gtf-like"/>
    <property type="match status" value="1"/>
</dbReference>
<evidence type="ECO:0000256" key="4">
    <source>
        <dbReference type="ARBA" id="ARBA00009995"/>
    </source>
</evidence>
<dbReference type="GO" id="GO:0005657">
    <property type="term" value="C:replication fork"/>
    <property type="evidence" value="ECO:0007669"/>
    <property type="project" value="TreeGrafter"/>
</dbReference>
<comment type="subcellular location">
    <subcellularLocation>
        <location evidence="3">Nucleus</location>
    </subcellularLocation>
</comment>
<dbReference type="GO" id="GO:0035861">
    <property type="term" value="C:site of double-strand break"/>
    <property type="evidence" value="ECO:0007669"/>
    <property type="project" value="TreeGrafter"/>
</dbReference>
<keyword evidence="11" id="KW-0460">Magnesium</keyword>
<keyword evidence="13" id="KW-0539">Nucleus</keyword>
<dbReference type="Pfam" id="PF11799">
    <property type="entry name" value="IMS_C"/>
    <property type="match status" value="1"/>
</dbReference>
<keyword evidence="8" id="KW-0548">Nucleotidyltransferase</keyword>
<dbReference type="Gene3D" id="3.30.70.270">
    <property type="match status" value="1"/>
</dbReference>
<dbReference type="SUPFAM" id="SSF100879">
    <property type="entry name" value="Lesion bypass DNA polymerase (Y-family), little finger domain"/>
    <property type="match status" value="1"/>
</dbReference>
<dbReference type="GO" id="GO:0008194">
    <property type="term" value="F:UDP-glycosyltransferase activity"/>
    <property type="evidence" value="ECO:0007669"/>
    <property type="project" value="InterPro"/>
</dbReference>
<evidence type="ECO:0000256" key="1">
    <source>
        <dbReference type="ARBA" id="ARBA00001936"/>
    </source>
</evidence>
<comment type="cofactor">
    <cofactor evidence="2">
        <name>Mg(2+)</name>
        <dbReference type="ChEBI" id="CHEBI:18420"/>
    </cofactor>
</comment>
<dbReference type="InterPro" id="IPR043502">
    <property type="entry name" value="DNA/RNA_pol_sf"/>
</dbReference>
<dbReference type="Proteomes" id="UP000516437">
    <property type="component" value="Chromosome 6"/>
</dbReference>
<dbReference type="OrthoDB" id="5723at2759"/>
<organism evidence="17 19">
    <name type="scientific">Morella rubra</name>
    <name type="common">Chinese bayberry</name>
    <dbReference type="NCBI Taxonomy" id="262757"/>
    <lineage>
        <taxon>Eukaryota</taxon>
        <taxon>Viridiplantae</taxon>
        <taxon>Streptophyta</taxon>
        <taxon>Embryophyta</taxon>
        <taxon>Tracheophyta</taxon>
        <taxon>Spermatophyta</taxon>
        <taxon>Magnoliopsida</taxon>
        <taxon>eudicotyledons</taxon>
        <taxon>Gunneridae</taxon>
        <taxon>Pentapetalae</taxon>
        <taxon>rosids</taxon>
        <taxon>fabids</taxon>
        <taxon>Fagales</taxon>
        <taxon>Myricaceae</taxon>
        <taxon>Morella</taxon>
    </lineage>
</organism>
<dbReference type="Gene3D" id="3.40.50.2000">
    <property type="entry name" value="Glycogen Phosphorylase B"/>
    <property type="match status" value="2"/>
</dbReference>
<keyword evidence="12" id="KW-0234">DNA repair</keyword>
<dbReference type="Gene3D" id="3.40.1170.60">
    <property type="match status" value="1"/>
</dbReference>
<dbReference type="GO" id="GO:0046872">
    <property type="term" value="F:metal ion binding"/>
    <property type="evidence" value="ECO:0007669"/>
    <property type="project" value="UniProtKB-KW"/>
</dbReference>
<protein>
    <recommendedName>
        <fullName evidence="14">DNA polymerase eta</fullName>
        <ecNumber evidence="6">2.7.7.7</ecNumber>
    </recommendedName>
</protein>
<evidence type="ECO:0000259" key="16">
    <source>
        <dbReference type="PROSITE" id="PS50173"/>
    </source>
</evidence>
<evidence type="ECO:0000256" key="10">
    <source>
        <dbReference type="ARBA" id="ARBA00022763"/>
    </source>
</evidence>
<feature type="domain" description="UmuC" evidence="16">
    <location>
        <begin position="479"/>
        <end position="707"/>
    </location>
</feature>
<keyword evidence="19" id="KW-1185">Reference proteome</keyword>
<comment type="catalytic activity">
    <reaction evidence="15">
        <text>DNA(n) + a 2'-deoxyribonucleoside 5'-triphosphate = DNA(n+1) + diphosphate</text>
        <dbReference type="Rhea" id="RHEA:22508"/>
        <dbReference type="Rhea" id="RHEA-COMP:17339"/>
        <dbReference type="Rhea" id="RHEA-COMP:17340"/>
        <dbReference type="ChEBI" id="CHEBI:33019"/>
        <dbReference type="ChEBI" id="CHEBI:61560"/>
        <dbReference type="ChEBI" id="CHEBI:173112"/>
        <dbReference type="EC" id="2.7.7.7"/>
    </reaction>
</comment>
<dbReference type="PANTHER" id="PTHR45873:SF1">
    <property type="entry name" value="DNA POLYMERASE ETA"/>
    <property type="match status" value="1"/>
</dbReference>
<dbReference type="Proteomes" id="UP000516437">
    <property type="component" value="Chromosome 2"/>
</dbReference>
<evidence type="ECO:0000313" key="18">
    <source>
        <dbReference type="EMBL" id="KAB1221530.1"/>
    </source>
</evidence>
<dbReference type="InterPro" id="IPR001126">
    <property type="entry name" value="UmuC"/>
</dbReference>
<evidence type="ECO:0000256" key="14">
    <source>
        <dbReference type="ARBA" id="ARBA00044975"/>
    </source>
</evidence>
<comment type="similarity">
    <text evidence="5">Belongs to the DNA polymerase type-Y family.</text>
</comment>
<dbReference type="GO" id="GO:0005634">
    <property type="term" value="C:nucleus"/>
    <property type="evidence" value="ECO:0007669"/>
    <property type="project" value="UniProtKB-SubCell"/>
</dbReference>
<accession>A0A6A1VAK4</accession>
<evidence type="ECO:0000313" key="19">
    <source>
        <dbReference type="Proteomes" id="UP000516437"/>
    </source>
</evidence>
<dbReference type="InterPro" id="IPR036775">
    <property type="entry name" value="DNA_pol_Y-fam_lit_finger_sf"/>
</dbReference>
<dbReference type="PROSITE" id="PS00375">
    <property type="entry name" value="UDPGT"/>
    <property type="match status" value="1"/>
</dbReference>
<dbReference type="Gene3D" id="1.10.150.20">
    <property type="entry name" value="5' to 3' exonuclease, C-terminal subdomain"/>
    <property type="match status" value="1"/>
</dbReference>
<dbReference type="InterPro" id="IPR052230">
    <property type="entry name" value="DNA_polymerase_eta"/>
</dbReference>
<dbReference type="Gene3D" id="3.30.1490.100">
    <property type="entry name" value="DNA polymerase, Y-family, little finger domain"/>
    <property type="match status" value="1"/>
</dbReference>
<evidence type="ECO:0000256" key="2">
    <source>
        <dbReference type="ARBA" id="ARBA00001946"/>
    </source>
</evidence>
<evidence type="ECO:0000256" key="7">
    <source>
        <dbReference type="ARBA" id="ARBA00022679"/>
    </source>
</evidence>
<dbReference type="SUPFAM" id="SSF56672">
    <property type="entry name" value="DNA/RNA polymerases"/>
    <property type="match status" value="1"/>
</dbReference>
<dbReference type="FunFam" id="3.30.70.270:FF:000029">
    <property type="entry name" value="DNA polymerase eta"/>
    <property type="match status" value="1"/>
</dbReference>
<dbReference type="FunFam" id="3.30.1490.100:FF:000006">
    <property type="entry name" value="DNA polymerase eta"/>
    <property type="match status" value="1"/>
</dbReference>
<evidence type="ECO:0000256" key="15">
    <source>
        <dbReference type="ARBA" id="ARBA00049244"/>
    </source>
</evidence>
<dbReference type="Pfam" id="PF21704">
    <property type="entry name" value="POLH-Rev1_HhH"/>
    <property type="match status" value="1"/>
</dbReference>
<dbReference type="EMBL" id="RXIC02000020">
    <property type="protein sequence ID" value="KAB1221530.1"/>
    <property type="molecule type" value="Genomic_DNA"/>
</dbReference>
<dbReference type="GO" id="GO:0003887">
    <property type="term" value="F:DNA-directed DNA polymerase activity"/>
    <property type="evidence" value="ECO:0007669"/>
    <property type="project" value="UniProtKB-EC"/>
</dbReference>
<evidence type="ECO:0000256" key="8">
    <source>
        <dbReference type="ARBA" id="ARBA00022695"/>
    </source>
</evidence>
<dbReference type="InterPro" id="IPR002213">
    <property type="entry name" value="UDP_glucos_trans"/>
</dbReference>
<keyword evidence="9" id="KW-0479">Metal-binding</keyword>
<proteinExistence type="inferred from homology"/>
<keyword evidence="7" id="KW-0808">Transferase</keyword>
<reference evidence="17 19" key="2">
    <citation type="journal article" date="2019" name="Plant Biotechnol. J.">
        <title>The red bayberry genome and genetic basis of sex determination.</title>
        <authorList>
            <person name="Jia H.M."/>
            <person name="Jia H.J."/>
            <person name="Cai Q.L."/>
            <person name="Wang Y."/>
            <person name="Zhao H.B."/>
            <person name="Yang W.F."/>
            <person name="Wang G.Y."/>
            <person name="Li Y.H."/>
            <person name="Zhan D.L."/>
            <person name="Shen Y.T."/>
            <person name="Niu Q.F."/>
            <person name="Chang L."/>
            <person name="Qiu J."/>
            <person name="Zhao L."/>
            <person name="Xie H.B."/>
            <person name="Fu W.Y."/>
            <person name="Jin J."/>
            <person name="Li X.W."/>
            <person name="Jiao Y."/>
            <person name="Zhou C.C."/>
            <person name="Tu T."/>
            <person name="Chai C.Y."/>
            <person name="Gao J.L."/>
            <person name="Fan L.J."/>
            <person name="van de Weg E."/>
            <person name="Wang J.Y."/>
            <person name="Gao Z.S."/>
        </authorList>
    </citation>
    <scope>NUCLEOTIDE SEQUENCE [LARGE SCALE GENOMIC DNA]</scope>
    <source>
        <tissue evidence="17">Leaves</tissue>
    </source>
</reference>
<sequence>MATRKLEVVFIATPGIGNMVPIVEFAQRLIDHDPRFSATILIVNMPQRTLVNNYVQSRAASATTNGIRFLHLPTVDPPTEQFQSAIAFICVLIERHKLHVKQAITSLMEPAAESESNNSPARVAGFFVDMFSTPMIDVANELHIPCYLYFASPATFLGFMLHLPILDTQLSAAKLAALDTELVIPTFVNPILPSLLPSTALKQDGYSWFLHHARRYAETKGIVINTLAELEPHALNSLSTSHMPPVYPIGPVLDLAGPAEWHPDRAHQESIVRWLDDQPPSSVLFLCFGSMGSLSGSQVREVAFGLERAGFRFLWGLRGPPKAQLQLPSEYTDLEEVLPRGFLERTAGIGLVCGWVPQVSILAHRSIGGFVSHCGWNSILESLWHGVPIATWPIYAEQQMNAFEMVKELGLAVEITLDYKDGSNLVLAEEVERGIKRLMDGEDEVRRKVKEMSKKCTAAMMEDGSSYRSLAALIEELVVEQRKQPDLRGLPTAVVQYNSWKGGGLIAVSYEARKYGVKRSMRGDEAKQVCPQIQLVQVPVARGKADLNTYRDAGSEVVSVLARKGRCERASIDEVYLDLTDAAETMLAETPPENLEVIDEEAVKSHILGLNDKDGSDAKQKVREWLCRSDADHRDKLLACGALIVAELRMQVLRETEFTCSAGIAHNKMLAKLASGMNKPAQQTVVPLPSVKGLLESLPIKKMKQLGGKLGTSLQSELGVNTVGDLLQFSEEKLQERYGLNTGTWLWNISRGINGEEVQGRLLPKSHGSGKTFPGPRALKTIASVQHWLNELCEELSERLCSDLEQNKRIAHTLTLHARAYKSSDSDANRKFPSKSCPLRYGTAKIQEDALNLFQAGLREYMGSFKSKTQGSQFSGWAITGLSVSASKIVAIPSGTCSIMKYFHGQYPSGTSSKQSQDTVIHDAAPLSPSGSENYLGLNLTEPQIEFPGEETEFKHDVTGLDQQEDEKNTREKQGTISILSFFKNGDHCSSQKQEQGEAIPDVKEVASVGFLPTSSNSSELNQVELPNESLLEETGTNGVSSSAHTEIPREAWDYKLDEIDPSVVDELPPEIQEEVQAWLRPHKRPKVVKRGSSIAHYFSPAKKR</sequence>
<evidence type="ECO:0000256" key="9">
    <source>
        <dbReference type="ARBA" id="ARBA00022723"/>
    </source>
</evidence>
<dbReference type="PROSITE" id="PS50173">
    <property type="entry name" value="UMUC"/>
    <property type="match status" value="1"/>
</dbReference>
<evidence type="ECO:0000256" key="13">
    <source>
        <dbReference type="ARBA" id="ARBA00023242"/>
    </source>
</evidence>
<dbReference type="InterPro" id="IPR017961">
    <property type="entry name" value="DNA_pol_Y-fam_little_finger"/>
</dbReference>
<dbReference type="GO" id="GO:0042276">
    <property type="term" value="P:error-prone translesion synthesis"/>
    <property type="evidence" value="ECO:0007669"/>
    <property type="project" value="TreeGrafter"/>
</dbReference>
<dbReference type="EMBL" id="RXIC02000024">
    <property type="protein sequence ID" value="KAB1209196.1"/>
    <property type="molecule type" value="Genomic_DNA"/>
</dbReference>
<dbReference type="SUPFAM" id="SSF53756">
    <property type="entry name" value="UDP-Glycosyltransferase/glycogen phosphorylase"/>
    <property type="match status" value="1"/>
</dbReference>
<dbReference type="EC" id="2.7.7.7" evidence="6"/>
<evidence type="ECO:0000313" key="17">
    <source>
        <dbReference type="EMBL" id="KAB1209196.1"/>
    </source>
</evidence>
<reference evidence="17" key="1">
    <citation type="submission" date="2018-07" db="EMBL/GenBank/DDBJ databases">
        <authorList>
            <person name="Gao Z.-S."/>
            <person name="Jia H.-M."/>
            <person name="Jia H.-J."/>
            <person name="Cai Q.-L."/>
            <person name="Wang Y."/>
            <person name="Zhao H.-B."/>
        </authorList>
    </citation>
    <scope>NUCLEOTIDE SEQUENCE</scope>
    <source>
        <tissue evidence="17">Leaves</tissue>
    </source>
</reference>
<evidence type="ECO:0000256" key="11">
    <source>
        <dbReference type="ARBA" id="ARBA00022842"/>
    </source>
</evidence>
<comment type="caution">
    <text evidence="17">The sequence shown here is derived from an EMBL/GenBank/DDBJ whole genome shotgun (WGS) entry which is preliminary data.</text>
</comment>
<dbReference type="GO" id="GO:0006281">
    <property type="term" value="P:DNA repair"/>
    <property type="evidence" value="ECO:0007669"/>
    <property type="project" value="UniProtKB-KW"/>
</dbReference>
<comment type="cofactor">
    <cofactor evidence="1">
        <name>Mn(2+)</name>
        <dbReference type="ChEBI" id="CHEBI:29035"/>
    </cofactor>
</comment>
<gene>
    <name evidence="18" type="ORF">CJ030_MR2G000245</name>
    <name evidence="17" type="ORF">CJ030_MR6G000248</name>
</gene>
<keyword evidence="10" id="KW-0227">DNA damage</keyword>
<dbReference type="InterPro" id="IPR035595">
    <property type="entry name" value="UDP_glycos_trans_CS"/>
</dbReference>